<feature type="transmembrane region" description="Helical" evidence="8">
    <location>
        <begin position="15"/>
        <end position="35"/>
    </location>
</feature>
<dbReference type="GO" id="GO:0005506">
    <property type="term" value="F:iron ion binding"/>
    <property type="evidence" value="ECO:0007669"/>
    <property type="project" value="InterPro"/>
</dbReference>
<organism evidence="9 10">
    <name type="scientific">Fusarium torulosum</name>
    <dbReference type="NCBI Taxonomy" id="33205"/>
    <lineage>
        <taxon>Eukaryota</taxon>
        <taxon>Fungi</taxon>
        <taxon>Dikarya</taxon>
        <taxon>Ascomycota</taxon>
        <taxon>Pezizomycotina</taxon>
        <taxon>Sordariomycetes</taxon>
        <taxon>Hypocreomycetidae</taxon>
        <taxon>Hypocreales</taxon>
        <taxon>Nectriaceae</taxon>
        <taxon>Fusarium</taxon>
    </lineage>
</organism>
<dbReference type="InterPro" id="IPR036396">
    <property type="entry name" value="Cyt_P450_sf"/>
</dbReference>
<feature type="binding site" description="axial binding residue" evidence="6">
    <location>
        <position position="448"/>
    </location>
    <ligand>
        <name>heme</name>
        <dbReference type="ChEBI" id="CHEBI:30413"/>
    </ligand>
    <ligandPart>
        <name>Fe</name>
        <dbReference type="ChEBI" id="CHEBI:18248"/>
    </ligandPart>
</feature>
<keyword evidence="10" id="KW-1185">Reference proteome</keyword>
<comment type="similarity">
    <text evidence="2 7">Belongs to the cytochrome P450 family.</text>
</comment>
<evidence type="ECO:0000256" key="2">
    <source>
        <dbReference type="ARBA" id="ARBA00010617"/>
    </source>
</evidence>
<keyword evidence="6 7" id="KW-0349">Heme</keyword>
<accession>A0AAE8MCB9</accession>
<proteinExistence type="inferred from homology"/>
<evidence type="ECO:0000256" key="7">
    <source>
        <dbReference type="RuleBase" id="RU000461"/>
    </source>
</evidence>
<evidence type="ECO:0000256" key="8">
    <source>
        <dbReference type="SAM" id="Phobius"/>
    </source>
</evidence>
<dbReference type="InterPro" id="IPR001128">
    <property type="entry name" value="Cyt_P450"/>
</dbReference>
<name>A0AAE8MCB9_9HYPO</name>
<dbReference type="InterPro" id="IPR002403">
    <property type="entry name" value="Cyt_P450_E_grp-IV"/>
</dbReference>
<dbReference type="GO" id="GO:0004497">
    <property type="term" value="F:monooxygenase activity"/>
    <property type="evidence" value="ECO:0007669"/>
    <property type="project" value="UniProtKB-KW"/>
</dbReference>
<evidence type="ECO:0000313" key="10">
    <source>
        <dbReference type="Proteomes" id="UP001187734"/>
    </source>
</evidence>
<reference evidence="9" key="1">
    <citation type="submission" date="2018-03" db="EMBL/GenBank/DDBJ databases">
        <authorList>
            <person name="Guldener U."/>
        </authorList>
    </citation>
    <scope>NUCLEOTIDE SEQUENCE</scope>
</reference>
<dbReference type="PRINTS" id="PR00465">
    <property type="entry name" value="EP450IV"/>
</dbReference>
<evidence type="ECO:0000256" key="6">
    <source>
        <dbReference type="PIRSR" id="PIRSR602403-1"/>
    </source>
</evidence>
<dbReference type="PANTHER" id="PTHR47582">
    <property type="entry name" value="P450, PUTATIVE (EUROFUNG)-RELATED"/>
    <property type="match status" value="1"/>
</dbReference>
<dbReference type="Gene3D" id="1.10.630.10">
    <property type="entry name" value="Cytochrome P450"/>
    <property type="match status" value="1"/>
</dbReference>
<dbReference type="InterPro" id="IPR017972">
    <property type="entry name" value="Cyt_P450_CS"/>
</dbReference>
<sequence>MAILKLVGDLKDLDGLTVGFAGTTMLLIVLHYLLLPSYDSKEPPQAPAGIPIIGHMLGFMRHSFGYYAKLHEKFRLPIFTIRMPGRKIYVITKPELITRVDRQHKAFSFAPIISEFSSVTCGTSKVSNEILNQNLLGEHGNWGLCEDMVSGMREALKPSENLDKMNRIMAGEVCASLDATKPEPGKEFRVIQLSAWVADVVTMATTNSVYGPMNPYKRQDVKDAFWEFEQGIMNMLVAPFPEYTARKSIAARNKVTSVLGEYFANRYHEQGSGLAQARFDYSVRNNVPLEDIGRFEIGGTIAILVNTLPSCYWMLLMAHVVPGLLEELRSEIDAALDIDKETNKVTIDITTVKNECPLLLSTLKESLRYRAIGTAVRVVVQDIEVGGYMLKKGSMVQIPLAVLHSNQTHWGKTAEEFDPYRFIKGPKSGKKIPDDSGFRGFGGGKHLCPGRFFATNEILAVIALFISRFEMRPVGGGGWVMPTIENSNAATQIAQADFEMDMEVRNRPGFEKYTWNVELQKSTKVTTLLANDGGN</sequence>
<keyword evidence="8" id="KW-0472">Membrane</keyword>
<keyword evidence="8" id="KW-1133">Transmembrane helix</keyword>
<dbReference type="PANTHER" id="PTHR47582:SF1">
    <property type="entry name" value="P450, PUTATIVE (EUROFUNG)-RELATED"/>
    <property type="match status" value="1"/>
</dbReference>
<dbReference type="CDD" id="cd11040">
    <property type="entry name" value="CYP7_CYP8-like"/>
    <property type="match status" value="1"/>
</dbReference>
<evidence type="ECO:0000256" key="5">
    <source>
        <dbReference type="ARBA" id="ARBA00023033"/>
    </source>
</evidence>
<comment type="cofactor">
    <cofactor evidence="1 6">
        <name>heme</name>
        <dbReference type="ChEBI" id="CHEBI:30413"/>
    </cofactor>
</comment>
<protein>
    <submittedName>
        <fullName evidence="9">Related to cytochrome P450 7B1 (Oxysterol 7-alpha-hydroxylase)</fullName>
    </submittedName>
</protein>
<keyword evidence="8" id="KW-0812">Transmembrane</keyword>
<evidence type="ECO:0000256" key="1">
    <source>
        <dbReference type="ARBA" id="ARBA00001971"/>
    </source>
</evidence>
<dbReference type="InterPro" id="IPR053007">
    <property type="entry name" value="CYP450_monoxygenase_sec-met"/>
</dbReference>
<dbReference type="AlphaFoldDB" id="A0AAE8MCB9"/>
<keyword evidence="5 7" id="KW-0503">Monooxygenase</keyword>
<evidence type="ECO:0000256" key="4">
    <source>
        <dbReference type="ARBA" id="ARBA00023004"/>
    </source>
</evidence>
<dbReference type="PROSITE" id="PS00086">
    <property type="entry name" value="CYTOCHROME_P450"/>
    <property type="match status" value="1"/>
</dbReference>
<comment type="caution">
    <text evidence="9">The sequence shown here is derived from an EMBL/GenBank/DDBJ whole genome shotgun (WGS) entry which is preliminary data.</text>
</comment>
<dbReference type="EMBL" id="ONZP01000265">
    <property type="protein sequence ID" value="SPJ79265.1"/>
    <property type="molecule type" value="Genomic_DNA"/>
</dbReference>
<dbReference type="SUPFAM" id="SSF48264">
    <property type="entry name" value="Cytochrome P450"/>
    <property type="match status" value="1"/>
</dbReference>
<gene>
    <name evidence="9" type="ORF">FTOL_07656</name>
</gene>
<keyword evidence="4 6" id="KW-0408">Iron</keyword>
<keyword evidence="3 6" id="KW-0479">Metal-binding</keyword>
<evidence type="ECO:0000313" key="9">
    <source>
        <dbReference type="EMBL" id="SPJ79265.1"/>
    </source>
</evidence>
<dbReference type="Pfam" id="PF00067">
    <property type="entry name" value="p450"/>
    <property type="match status" value="1"/>
</dbReference>
<keyword evidence="7" id="KW-0560">Oxidoreductase</keyword>
<dbReference type="GO" id="GO:0016705">
    <property type="term" value="F:oxidoreductase activity, acting on paired donors, with incorporation or reduction of molecular oxygen"/>
    <property type="evidence" value="ECO:0007669"/>
    <property type="project" value="InterPro"/>
</dbReference>
<dbReference type="Proteomes" id="UP001187734">
    <property type="component" value="Unassembled WGS sequence"/>
</dbReference>
<evidence type="ECO:0000256" key="3">
    <source>
        <dbReference type="ARBA" id="ARBA00022723"/>
    </source>
</evidence>
<dbReference type="GO" id="GO:0020037">
    <property type="term" value="F:heme binding"/>
    <property type="evidence" value="ECO:0007669"/>
    <property type="project" value="InterPro"/>
</dbReference>